<dbReference type="OMA" id="ARDKICG"/>
<evidence type="ECO:0000313" key="2">
    <source>
        <dbReference type="EMBL" id="PRQ53637.1"/>
    </source>
</evidence>
<dbReference type="Proteomes" id="UP000238479">
    <property type="component" value="Chromosome 2"/>
</dbReference>
<sequence>MITVRPKQEEMEVRFATKLKPKPKAAAAALVAYGTDDDSAGSSEEMESPRSVQGRWRRRRSSSENKKKAAYVHSQILRIREEDSQLGESYFGAKEKAAHSVASRVDVVLLARSVLPSSPLKNTVNALH</sequence>
<dbReference type="EMBL" id="PDCK01000040">
    <property type="protein sequence ID" value="PRQ53637.1"/>
    <property type="molecule type" value="Genomic_DNA"/>
</dbReference>
<proteinExistence type="predicted"/>
<evidence type="ECO:0000256" key="1">
    <source>
        <dbReference type="SAM" id="MobiDB-lite"/>
    </source>
</evidence>
<dbReference type="OrthoDB" id="1649103at2759"/>
<protein>
    <submittedName>
        <fullName evidence="2">Uncharacterized protein</fullName>
    </submittedName>
</protein>
<dbReference type="STRING" id="74649.A0A2P6S4M5"/>
<dbReference type="Gramene" id="PRQ53637">
    <property type="protein sequence ID" value="PRQ53637"/>
    <property type="gene ID" value="RchiOBHm_Chr2g0168741"/>
</dbReference>
<organism evidence="2 3">
    <name type="scientific">Rosa chinensis</name>
    <name type="common">China rose</name>
    <dbReference type="NCBI Taxonomy" id="74649"/>
    <lineage>
        <taxon>Eukaryota</taxon>
        <taxon>Viridiplantae</taxon>
        <taxon>Streptophyta</taxon>
        <taxon>Embryophyta</taxon>
        <taxon>Tracheophyta</taxon>
        <taxon>Spermatophyta</taxon>
        <taxon>Magnoliopsida</taxon>
        <taxon>eudicotyledons</taxon>
        <taxon>Gunneridae</taxon>
        <taxon>Pentapetalae</taxon>
        <taxon>rosids</taxon>
        <taxon>fabids</taxon>
        <taxon>Rosales</taxon>
        <taxon>Rosaceae</taxon>
        <taxon>Rosoideae</taxon>
        <taxon>Rosoideae incertae sedis</taxon>
        <taxon>Rosa</taxon>
    </lineage>
</organism>
<name>A0A2P6S4M5_ROSCH</name>
<accession>A0A2P6S4M5</accession>
<dbReference type="AlphaFoldDB" id="A0A2P6S4M5"/>
<keyword evidence="3" id="KW-1185">Reference proteome</keyword>
<feature type="region of interest" description="Disordered" evidence="1">
    <location>
        <begin position="36"/>
        <end position="67"/>
    </location>
</feature>
<gene>
    <name evidence="2" type="ORF">RchiOBHm_Chr2g0168741</name>
</gene>
<comment type="caution">
    <text evidence="2">The sequence shown here is derived from an EMBL/GenBank/DDBJ whole genome shotgun (WGS) entry which is preliminary data.</text>
</comment>
<reference evidence="2 3" key="1">
    <citation type="journal article" date="2018" name="Nat. Genet.">
        <title>The Rosa genome provides new insights in the design of modern roses.</title>
        <authorList>
            <person name="Bendahmane M."/>
        </authorList>
    </citation>
    <scope>NUCLEOTIDE SEQUENCE [LARGE SCALE GENOMIC DNA]</scope>
    <source>
        <strain evidence="3">cv. Old Blush</strain>
    </source>
</reference>
<evidence type="ECO:0000313" key="3">
    <source>
        <dbReference type="Proteomes" id="UP000238479"/>
    </source>
</evidence>